<evidence type="ECO:0000313" key="3">
    <source>
        <dbReference type="Proteomes" id="UP000735874"/>
    </source>
</evidence>
<dbReference type="EMBL" id="RCMG01001294">
    <property type="protein sequence ID" value="KAG2831075.1"/>
    <property type="molecule type" value="Genomic_DNA"/>
</dbReference>
<sequence>MSPSTSPVTPLTSVYNCSLQSRGASLLVTLDTSSDVLDVTDALRLILLSLRDLDRPDEVGVVTSPSPRSGATSLSVLKEEPVSRETRSSEPCGP</sequence>
<reference evidence="2" key="1">
    <citation type="submission" date="2018-10" db="EMBL/GenBank/DDBJ databases">
        <title>Effector identification in a new, highly contiguous assembly of the strawberry crown rot pathogen Phytophthora cactorum.</title>
        <authorList>
            <person name="Armitage A.D."/>
            <person name="Nellist C.F."/>
            <person name="Bates H."/>
            <person name="Vickerstaff R.J."/>
            <person name="Harrison R.J."/>
        </authorList>
    </citation>
    <scope>NUCLEOTIDE SEQUENCE</scope>
    <source>
        <strain evidence="2">15-7</strain>
    </source>
</reference>
<dbReference type="Proteomes" id="UP000735874">
    <property type="component" value="Unassembled WGS sequence"/>
</dbReference>
<comment type="caution">
    <text evidence="2">The sequence shown here is derived from an EMBL/GenBank/DDBJ whole genome shotgun (WGS) entry which is preliminary data.</text>
</comment>
<feature type="compositionally biased region" description="Basic and acidic residues" evidence="1">
    <location>
        <begin position="77"/>
        <end position="88"/>
    </location>
</feature>
<dbReference type="AlphaFoldDB" id="A0A8T0Y6W9"/>
<proteinExistence type="predicted"/>
<evidence type="ECO:0000256" key="1">
    <source>
        <dbReference type="SAM" id="MobiDB-lite"/>
    </source>
</evidence>
<feature type="region of interest" description="Disordered" evidence="1">
    <location>
        <begin position="57"/>
        <end position="94"/>
    </location>
</feature>
<feature type="compositionally biased region" description="Polar residues" evidence="1">
    <location>
        <begin position="63"/>
        <end position="75"/>
    </location>
</feature>
<evidence type="ECO:0000313" key="2">
    <source>
        <dbReference type="EMBL" id="KAG2831075.1"/>
    </source>
</evidence>
<gene>
    <name evidence="2" type="ORF">PC113_g20998</name>
</gene>
<protein>
    <submittedName>
        <fullName evidence="2">Uncharacterized protein</fullName>
    </submittedName>
</protein>
<accession>A0A8T0Y6W9</accession>
<name>A0A8T0Y6W9_9STRA</name>
<dbReference type="VEuPathDB" id="FungiDB:PC110_g20252"/>
<organism evidence="2 3">
    <name type="scientific">Phytophthora cactorum</name>
    <dbReference type="NCBI Taxonomy" id="29920"/>
    <lineage>
        <taxon>Eukaryota</taxon>
        <taxon>Sar</taxon>
        <taxon>Stramenopiles</taxon>
        <taxon>Oomycota</taxon>
        <taxon>Peronosporomycetes</taxon>
        <taxon>Peronosporales</taxon>
        <taxon>Peronosporaceae</taxon>
        <taxon>Phytophthora</taxon>
    </lineage>
</organism>